<evidence type="ECO:0000313" key="3">
    <source>
        <dbReference type="Proteomes" id="UP000188458"/>
    </source>
</evidence>
<evidence type="ECO:0000256" key="1">
    <source>
        <dbReference type="SAM" id="SignalP"/>
    </source>
</evidence>
<gene>
    <name evidence="2" type="ORF">BO219_06885</name>
</gene>
<dbReference type="Proteomes" id="UP000188458">
    <property type="component" value="Unassembled WGS sequence"/>
</dbReference>
<sequence>MEVLKMKKLISGLFVLVSSFVLATAVFAANKNDNNDWKEMLPMMKQMHPNLSEEQLQKMYEQCRNTKNMDQMMEHMMNNSKTNQQMMKQGHMNNHMM</sequence>
<reference evidence="3" key="1">
    <citation type="submission" date="2016-11" db="EMBL/GenBank/DDBJ databases">
        <title>Draft genome sequence of Anoxybacillus sp. strain 103 isolated from the Qarvajar hot spring in Nagorno-Karabach.</title>
        <authorList>
            <person name="Hovhannisyan P."/>
            <person name="Panosyan H."/>
            <person name="Birkeland N.-K."/>
        </authorList>
    </citation>
    <scope>NUCLEOTIDE SEQUENCE [LARGE SCALE GENOMIC DNA]</scope>
    <source>
        <strain evidence="3">103</strain>
    </source>
</reference>
<dbReference type="EMBL" id="MQAD01000006">
    <property type="protein sequence ID" value="OOE03950.1"/>
    <property type="molecule type" value="Genomic_DNA"/>
</dbReference>
<keyword evidence="3" id="KW-1185">Reference proteome</keyword>
<feature type="signal peptide" evidence="1">
    <location>
        <begin position="1"/>
        <end position="28"/>
    </location>
</feature>
<proteinExistence type="predicted"/>
<accession>A0A1V3FS26</accession>
<organism evidence="2 3">
    <name type="scientific">Anoxybacillus kestanbolensis</name>
    <dbReference type="NCBI Taxonomy" id="227476"/>
    <lineage>
        <taxon>Bacteria</taxon>
        <taxon>Bacillati</taxon>
        <taxon>Bacillota</taxon>
        <taxon>Bacilli</taxon>
        <taxon>Bacillales</taxon>
        <taxon>Anoxybacillaceae</taxon>
        <taxon>Anoxybacillus</taxon>
    </lineage>
</organism>
<protein>
    <submittedName>
        <fullName evidence="2">Uncharacterized protein</fullName>
    </submittedName>
</protein>
<comment type="caution">
    <text evidence="2">The sequence shown here is derived from an EMBL/GenBank/DDBJ whole genome shotgun (WGS) entry which is preliminary data.</text>
</comment>
<evidence type="ECO:0000313" key="2">
    <source>
        <dbReference type="EMBL" id="OOE03950.1"/>
    </source>
</evidence>
<keyword evidence="1" id="KW-0732">Signal</keyword>
<feature type="chain" id="PRO_5013070282" evidence="1">
    <location>
        <begin position="29"/>
        <end position="97"/>
    </location>
</feature>
<dbReference type="AlphaFoldDB" id="A0A1V3FS26"/>
<name>A0A1V3FS26_9BACL</name>